<proteinExistence type="predicted"/>
<feature type="compositionally biased region" description="Low complexity" evidence="1">
    <location>
        <begin position="40"/>
        <end position="52"/>
    </location>
</feature>
<sequence length="90" mass="9342">MRKAADDAQGPGGPAEHRDGGCSHPFCDPEVVGGASTDTRAGAGRGMAQAGGRPRRGPDEHRVGEERATEGRDLLGMNGPTLSEHDRPAR</sequence>
<gene>
    <name evidence="2" type="ORF">GCM10010347_61580</name>
</gene>
<evidence type="ECO:0000313" key="3">
    <source>
        <dbReference type="Proteomes" id="UP000642673"/>
    </source>
</evidence>
<comment type="caution">
    <text evidence="2">The sequence shown here is derived from an EMBL/GenBank/DDBJ whole genome shotgun (WGS) entry which is preliminary data.</text>
</comment>
<protein>
    <submittedName>
        <fullName evidence="2">Uncharacterized protein</fullName>
    </submittedName>
</protein>
<keyword evidence="3" id="KW-1185">Reference proteome</keyword>
<dbReference type="EMBL" id="BMVP01000021">
    <property type="protein sequence ID" value="GHB82324.1"/>
    <property type="molecule type" value="Genomic_DNA"/>
</dbReference>
<organism evidence="2 3">
    <name type="scientific">Streptomyces cirratus</name>
    <dbReference type="NCBI Taxonomy" id="68187"/>
    <lineage>
        <taxon>Bacteria</taxon>
        <taxon>Bacillati</taxon>
        <taxon>Actinomycetota</taxon>
        <taxon>Actinomycetes</taxon>
        <taxon>Kitasatosporales</taxon>
        <taxon>Streptomycetaceae</taxon>
        <taxon>Streptomyces</taxon>
    </lineage>
</organism>
<dbReference type="Proteomes" id="UP000642673">
    <property type="component" value="Unassembled WGS sequence"/>
</dbReference>
<dbReference type="RefSeq" id="WP_190187524.1">
    <property type="nucleotide sequence ID" value="NZ_BMVP01000021.1"/>
</dbReference>
<feature type="region of interest" description="Disordered" evidence="1">
    <location>
        <begin position="1"/>
        <end position="90"/>
    </location>
</feature>
<evidence type="ECO:0000313" key="2">
    <source>
        <dbReference type="EMBL" id="GHB82324.1"/>
    </source>
</evidence>
<evidence type="ECO:0000256" key="1">
    <source>
        <dbReference type="SAM" id="MobiDB-lite"/>
    </source>
</evidence>
<accession>A0ABQ3F516</accession>
<reference evidence="3" key="1">
    <citation type="journal article" date="2019" name="Int. J. Syst. Evol. Microbiol.">
        <title>The Global Catalogue of Microorganisms (GCM) 10K type strain sequencing project: providing services to taxonomists for standard genome sequencing and annotation.</title>
        <authorList>
            <consortium name="The Broad Institute Genomics Platform"/>
            <consortium name="The Broad Institute Genome Sequencing Center for Infectious Disease"/>
            <person name="Wu L."/>
            <person name="Ma J."/>
        </authorList>
    </citation>
    <scope>NUCLEOTIDE SEQUENCE [LARGE SCALE GENOMIC DNA]</scope>
    <source>
        <strain evidence="3">JCM 4738</strain>
    </source>
</reference>
<name>A0ABQ3F516_9ACTN</name>
<feature type="compositionally biased region" description="Basic and acidic residues" evidence="1">
    <location>
        <begin position="56"/>
        <end position="73"/>
    </location>
</feature>